<evidence type="ECO:0000256" key="13">
    <source>
        <dbReference type="ARBA" id="ARBA00045957"/>
    </source>
</evidence>
<evidence type="ECO:0000256" key="20">
    <source>
        <dbReference type="SAM" id="Phobius"/>
    </source>
</evidence>
<keyword evidence="22" id="KW-1185">Reference proteome</keyword>
<comment type="caution">
    <text evidence="21">The sequence shown here is derived from an EMBL/GenBank/DDBJ whole genome shotgun (WGS) entry which is preliminary data.</text>
</comment>
<dbReference type="InterPro" id="IPR002253">
    <property type="entry name" value="Flavin_mOase_1"/>
</dbReference>
<keyword evidence="8 18" id="KW-0521">NADP</keyword>
<evidence type="ECO:0000256" key="7">
    <source>
        <dbReference type="ARBA" id="ARBA00022827"/>
    </source>
</evidence>
<keyword evidence="10 18" id="KW-0560">Oxidoreductase</keyword>
<evidence type="ECO:0000256" key="18">
    <source>
        <dbReference type="PIRNR" id="PIRNR000332"/>
    </source>
</evidence>
<accession>A0A433TCL2</accession>
<keyword evidence="9 20" id="KW-1133">Transmembrane helix</keyword>
<dbReference type="GO" id="GO:0005789">
    <property type="term" value="C:endoplasmic reticulum membrane"/>
    <property type="evidence" value="ECO:0007669"/>
    <property type="project" value="UniProtKB-SubCell"/>
</dbReference>
<gene>
    <name evidence="21" type="ORF">EGW08_012891</name>
</gene>
<dbReference type="AlphaFoldDB" id="A0A433TCL2"/>
<dbReference type="PRINTS" id="PR01121">
    <property type="entry name" value="FMOXYGENASE1"/>
</dbReference>
<comment type="function">
    <text evidence="13">Broad spectrum monooxygenase that catalyzes the oxygenation of a wide variety of nitrogen- and sulfur-containing compounds including xenobiotics. Catalyzes the S-oxygenation of hypotaurine to produce taurine, an organic osmolyte involved in cell volume regulation as well as a variety of cytoprotective and developmental processes. In vitro, catalyzes the N-oxygenation of trimethylamine (TMA) to produce trimethylamine N-oxide (TMAO) and could therefore participate to the detoxification of this compound that is generated by the action of gut microbiota from dietary precursors such as choline, choline containing compounds, betaine or L-carnitine.</text>
</comment>
<comment type="catalytic activity">
    <reaction evidence="16">
        <text>trimethylamine + NADPH + O2 = trimethylamine N-oxide + NADP(+) + H2O</text>
        <dbReference type="Rhea" id="RHEA:31979"/>
        <dbReference type="ChEBI" id="CHEBI:15377"/>
        <dbReference type="ChEBI" id="CHEBI:15379"/>
        <dbReference type="ChEBI" id="CHEBI:15724"/>
        <dbReference type="ChEBI" id="CHEBI:57783"/>
        <dbReference type="ChEBI" id="CHEBI:58349"/>
        <dbReference type="ChEBI" id="CHEBI:58389"/>
        <dbReference type="EC" id="1.14.13.148"/>
    </reaction>
    <physiologicalReaction direction="left-to-right" evidence="16">
        <dbReference type="Rhea" id="RHEA:31980"/>
    </physiologicalReaction>
</comment>
<evidence type="ECO:0000256" key="17">
    <source>
        <dbReference type="ARBA" id="ARBA00049443"/>
    </source>
</evidence>
<keyword evidence="5 20" id="KW-0812">Transmembrane</keyword>
<evidence type="ECO:0000256" key="1">
    <source>
        <dbReference type="ARBA" id="ARBA00001974"/>
    </source>
</evidence>
<keyword evidence="7 18" id="KW-0274">FAD</keyword>
<comment type="similarity">
    <text evidence="3 18 19">Belongs to the FMO family.</text>
</comment>
<name>A0A433TCL2_ELYCH</name>
<feature type="transmembrane region" description="Helical" evidence="20">
    <location>
        <begin position="520"/>
        <end position="536"/>
    </location>
</feature>
<dbReference type="GO" id="GO:0004499">
    <property type="term" value="F:N,N-dimethylaniline monooxygenase activity"/>
    <property type="evidence" value="ECO:0007669"/>
    <property type="project" value="UniProtKB-UniRule"/>
</dbReference>
<evidence type="ECO:0000256" key="4">
    <source>
        <dbReference type="ARBA" id="ARBA00022630"/>
    </source>
</evidence>
<dbReference type="STRING" id="188477.A0A433TCL2"/>
<comment type="cofactor">
    <cofactor evidence="1 18 19">
        <name>FAD</name>
        <dbReference type="ChEBI" id="CHEBI:57692"/>
    </cofactor>
</comment>
<reference evidence="21 22" key="1">
    <citation type="submission" date="2019-01" db="EMBL/GenBank/DDBJ databases">
        <title>A draft genome assembly of the solar-powered sea slug Elysia chlorotica.</title>
        <authorList>
            <person name="Cai H."/>
            <person name="Li Q."/>
            <person name="Fang X."/>
            <person name="Li J."/>
            <person name="Curtis N.E."/>
            <person name="Altenburger A."/>
            <person name="Shibata T."/>
            <person name="Feng M."/>
            <person name="Maeda T."/>
            <person name="Schwartz J.A."/>
            <person name="Shigenobu S."/>
            <person name="Lundholm N."/>
            <person name="Nishiyama T."/>
            <person name="Yang H."/>
            <person name="Hasebe M."/>
            <person name="Li S."/>
            <person name="Pierce S.K."/>
            <person name="Wang J."/>
        </authorList>
    </citation>
    <scope>NUCLEOTIDE SEQUENCE [LARGE SCALE GENOMIC DNA]</scope>
    <source>
        <strain evidence="21">EC2010</strain>
        <tissue evidence="21">Whole organism of an adult</tissue>
    </source>
</reference>
<dbReference type="SUPFAM" id="SSF51905">
    <property type="entry name" value="FAD/NAD(P)-binding domain"/>
    <property type="match status" value="2"/>
</dbReference>
<evidence type="ECO:0000313" key="21">
    <source>
        <dbReference type="EMBL" id="RUS79337.1"/>
    </source>
</evidence>
<proteinExistence type="inferred from homology"/>
<dbReference type="EMBL" id="RQTK01000457">
    <property type="protein sequence ID" value="RUS79337.1"/>
    <property type="molecule type" value="Genomic_DNA"/>
</dbReference>
<comment type="catalytic activity">
    <reaction evidence="17">
        <text>N,N-dimethylaniline + NADPH + O2 + H(+) = N,N-dimethylaniline N-oxide + NADP(+) + H2O</text>
        <dbReference type="Rhea" id="RHEA:24468"/>
        <dbReference type="ChEBI" id="CHEBI:15377"/>
        <dbReference type="ChEBI" id="CHEBI:15378"/>
        <dbReference type="ChEBI" id="CHEBI:15379"/>
        <dbReference type="ChEBI" id="CHEBI:16269"/>
        <dbReference type="ChEBI" id="CHEBI:17735"/>
        <dbReference type="ChEBI" id="CHEBI:57783"/>
        <dbReference type="ChEBI" id="CHEBI:58349"/>
        <dbReference type="EC" id="1.14.13.8"/>
    </reaction>
    <physiologicalReaction direction="left-to-right" evidence="17">
        <dbReference type="Rhea" id="RHEA:24469"/>
    </physiologicalReaction>
</comment>
<dbReference type="FunFam" id="3.50.50.60:FF:000159">
    <property type="entry name" value="Dimethylaniline monooxygenase [N-oxide-forming]"/>
    <property type="match status" value="1"/>
</dbReference>
<dbReference type="PANTHER" id="PTHR23023">
    <property type="entry name" value="DIMETHYLANILINE MONOOXYGENASE"/>
    <property type="match status" value="1"/>
</dbReference>
<organism evidence="21 22">
    <name type="scientific">Elysia chlorotica</name>
    <name type="common">Eastern emerald elysia</name>
    <name type="synonym">Sea slug</name>
    <dbReference type="NCBI Taxonomy" id="188477"/>
    <lineage>
        <taxon>Eukaryota</taxon>
        <taxon>Metazoa</taxon>
        <taxon>Spiralia</taxon>
        <taxon>Lophotrochozoa</taxon>
        <taxon>Mollusca</taxon>
        <taxon>Gastropoda</taxon>
        <taxon>Heterobranchia</taxon>
        <taxon>Euthyneura</taxon>
        <taxon>Panpulmonata</taxon>
        <taxon>Sacoglossa</taxon>
        <taxon>Placobranchoidea</taxon>
        <taxon>Plakobranchidae</taxon>
        <taxon>Elysia</taxon>
    </lineage>
</organism>
<evidence type="ECO:0000256" key="5">
    <source>
        <dbReference type="ARBA" id="ARBA00022692"/>
    </source>
</evidence>
<keyword evidence="6 18" id="KW-0256">Endoplasmic reticulum</keyword>
<evidence type="ECO:0000256" key="16">
    <source>
        <dbReference type="ARBA" id="ARBA00048088"/>
    </source>
</evidence>
<keyword evidence="4 18" id="KW-0285">Flavoprotein</keyword>
<dbReference type="OrthoDB" id="66881at2759"/>
<protein>
    <recommendedName>
        <fullName evidence="19">Flavin-containing monooxygenase</fullName>
        <ecNumber evidence="19">1.-.-.-</ecNumber>
    </recommendedName>
</protein>
<evidence type="ECO:0000256" key="12">
    <source>
        <dbReference type="ARBA" id="ARBA00023136"/>
    </source>
</evidence>
<evidence type="ECO:0000256" key="3">
    <source>
        <dbReference type="ARBA" id="ARBA00009183"/>
    </source>
</evidence>
<dbReference type="InterPro" id="IPR036188">
    <property type="entry name" value="FAD/NAD-bd_sf"/>
</dbReference>
<dbReference type="InterPro" id="IPR050346">
    <property type="entry name" value="FMO-like"/>
</dbReference>
<evidence type="ECO:0000256" key="15">
    <source>
        <dbReference type="ARBA" id="ARBA00048041"/>
    </source>
</evidence>
<dbReference type="PIRSF" id="PIRSF000332">
    <property type="entry name" value="FMO"/>
    <property type="match status" value="1"/>
</dbReference>
<evidence type="ECO:0000256" key="14">
    <source>
        <dbReference type="ARBA" id="ARBA00047338"/>
    </source>
</evidence>
<dbReference type="EC" id="1.-.-.-" evidence="19"/>
<evidence type="ECO:0000256" key="2">
    <source>
        <dbReference type="ARBA" id="ARBA00004389"/>
    </source>
</evidence>
<evidence type="ECO:0000256" key="19">
    <source>
        <dbReference type="RuleBase" id="RU361177"/>
    </source>
</evidence>
<dbReference type="PRINTS" id="PR00370">
    <property type="entry name" value="FMOXYGENASE"/>
</dbReference>
<dbReference type="GO" id="GO:0047822">
    <property type="term" value="F:hypotaurine monooxygenase activity"/>
    <property type="evidence" value="ECO:0007669"/>
    <property type="project" value="RHEA"/>
</dbReference>
<keyword evidence="11 18" id="KW-0503">Monooxygenase</keyword>
<evidence type="ECO:0000256" key="11">
    <source>
        <dbReference type="ARBA" id="ARBA00023033"/>
    </source>
</evidence>
<dbReference type="GO" id="GO:0050660">
    <property type="term" value="F:flavin adenine dinucleotide binding"/>
    <property type="evidence" value="ECO:0007669"/>
    <property type="project" value="InterPro"/>
</dbReference>
<evidence type="ECO:0000256" key="10">
    <source>
        <dbReference type="ARBA" id="ARBA00023002"/>
    </source>
</evidence>
<comment type="subcellular location">
    <subcellularLocation>
        <location evidence="2">Endoplasmic reticulum membrane</location>
        <topology evidence="2">Single-pass membrane protein</topology>
    </subcellularLocation>
</comment>
<sequence>MTSQTYRVAVIGAGASGLTAIKCCLDEGLTPVCFERSDHIGGLWQYKEERRDDQPCVMKSTVINTSKELLTYSDFPLPAHFSNCMHNSQLVEYFHLYSDHFGLKKHIQFNTQVVSVTKTDDHSTTGRWNVLHRDATTGSERSEVFDAVMACNGYQTFPHVPQLEGLQQFQGKVLHTNDYRTAAGFENKRVLVVGFGNSAGDCAVDVCRVARQVFMSTRGGSWVIKRLNNNGYPMDVTTITRFRLFLQTKCRRPWEKYCEWKLNSHYNHAMYRLKPAHSLFSSQPMINDDLPNRMLTGAIKVRDDVKRFTKTGVEFVDGSYEDLDAVILATGYTTDFPFLRQDILWRENKKVPLYKLLFPPDLEKDTLVVVGCMQPWGSLMPMAEMQSRVATRVFKGLVTLPDRATRWREIDQRYAAVARNAIPTQRYSVMVNQMFYMDELSAIIGCRPDFVALMKQDPIFAIKLWFGPVYPYSYRMFGPGQWAGAREAIDTAMDRVRAPFRTRALPEASAASQPPYWKSLWMYVIILIAAVLVFVLL</sequence>
<dbReference type="Pfam" id="PF00743">
    <property type="entry name" value="FMO-like"/>
    <property type="match status" value="1"/>
</dbReference>
<evidence type="ECO:0000256" key="6">
    <source>
        <dbReference type="ARBA" id="ARBA00022824"/>
    </source>
</evidence>
<dbReference type="GO" id="GO:0034899">
    <property type="term" value="F:trimethylamine monooxygenase activity"/>
    <property type="evidence" value="ECO:0007669"/>
    <property type="project" value="UniProtKB-EC"/>
</dbReference>
<evidence type="ECO:0000256" key="9">
    <source>
        <dbReference type="ARBA" id="ARBA00022989"/>
    </source>
</evidence>
<dbReference type="GO" id="GO:0050661">
    <property type="term" value="F:NADP binding"/>
    <property type="evidence" value="ECO:0007669"/>
    <property type="project" value="InterPro"/>
</dbReference>
<dbReference type="Gene3D" id="3.50.50.60">
    <property type="entry name" value="FAD/NAD(P)-binding domain"/>
    <property type="match status" value="1"/>
</dbReference>
<keyword evidence="12 18" id="KW-0472">Membrane</keyword>
<evidence type="ECO:0000313" key="22">
    <source>
        <dbReference type="Proteomes" id="UP000271974"/>
    </source>
</evidence>
<dbReference type="InterPro" id="IPR020946">
    <property type="entry name" value="Flavin_mOase-like"/>
</dbReference>
<dbReference type="Proteomes" id="UP000271974">
    <property type="component" value="Unassembled WGS sequence"/>
</dbReference>
<dbReference type="InterPro" id="IPR000960">
    <property type="entry name" value="Flavin_mOase"/>
</dbReference>
<comment type="catalytic activity">
    <reaction evidence="14">
        <text>hypotaurine + NADH + O2 + H(+) = taurine + NAD(+) + H2O</text>
        <dbReference type="Rhea" id="RHEA:74111"/>
        <dbReference type="ChEBI" id="CHEBI:15377"/>
        <dbReference type="ChEBI" id="CHEBI:15378"/>
        <dbReference type="ChEBI" id="CHEBI:15379"/>
        <dbReference type="ChEBI" id="CHEBI:57540"/>
        <dbReference type="ChEBI" id="CHEBI:57853"/>
        <dbReference type="ChEBI" id="CHEBI:57945"/>
        <dbReference type="ChEBI" id="CHEBI:507393"/>
        <dbReference type="EC" id="1.14.13.8"/>
    </reaction>
    <physiologicalReaction direction="left-to-right" evidence="14">
        <dbReference type="Rhea" id="RHEA:74112"/>
    </physiologicalReaction>
</comment>
<evidence type="ECO:0000256" key="8">
    <source>
        <dbReference type="ARBA" id="ARBA00022857"/>
    </source>
</evidence>
<comment type="catalytic activity">
    <reaction evidence="15">
        <text>hypotaurine + NADPH + O2 + H(+) = taurine + NADP(+) + H2O</text>
        <dbReference type="Rhea" id="RHEA:69819"/>
        <dbReference type="ChEBI" id="CHEBI:15377"/>
        <dbReference type="ChEBI" id="CHEBI:15378"/>
        <dbReference type="ChEBI" id="CHEBI:15379"/>
        <dbReference type="ChEBI" id="CHEBI:57783"/>
        <dbReference type="ChEBI" id="CHEBI:57853"/>
        <dbReference type="ChEBI" id="CHEBI:58349"/>
        <dbReference type="ChEBI" id="CHEBI:507393"/>
        <dbReference type="EC" id="1.14.13.8"/>
    </reaction>
    <physiologicalReaction direction="left-to-right" evidence="15">
        <dbReference type="Rhea" id="RHEA:69820"/>
    </physiologicalReaction>
</comment>